<feature type="domain" description="Dam-replacing protein HTH" evidence="1">
    <location>
        <begin position="187"/>
        <end position="254"/>
    </location>
</feature>
<dbReference type="InterPro" id="IPR041368">
    <property type="entry name" value="DRP_C"/>
</dbReference>
<comment type="caution">
    <text evidence="2">The sequence shown here is derived from an EMBL/GenBank/DDBJ whole genome shotgun (WGS) entry which is preliminary data.</text>
</comment>
<dbReference type="Pfam" id="PF06044">
    <property type="entry name" value="DpnI"/>
    <property type="match status" value="1"/>
</dbReference>
<dbReference type="AlphaFoldDB" id="A0A1F5BU15"/>
<evidence type="ECO:0000313" key="3">
    <source>
        <dbReference type="Proteomes" id="UP000176650"/>
    </source>
</evidence>
<dbReference type="Pfam" id="PF17726">
    <property type="entry name" value="DpnI_C"/>
    <property type="match status" value="1"/>
</dbReference>
<accession>A0A1F5BU15</accession>
<dbReference type="Gene3D" id="3.40.210.30">
    <property type="entry name" value="Dam replacing family, catalytic PD-(D/E)XK domain"/>
    <property type="match status" value="1"/>
</dbReference>
<dbReference type="InterPro" id="IPR043025">
    <property type="entry name" value="DRP_PD-(D/E)XK_dom"/>
</dbReference>
<name>A0A1F5BU15_9BACT</name>
<sequence length="256" mass="29823">MELGFNTKLAENYKNLAQRARVLTEAWVGNSIFCPNCGYVDLGKYKSNKPVGDFYCPNCNEDYELKSKRDSMGNKIVDGAYRTMLERLTSSSNPNFFLLNYNLASLEVVNFLVIPKHFFVPEIIEKRKKLALTARRAGWVGCNILLQSIPQTGKIFFVKNKQVESKEKVLAEWKKTLFLREEKEASAKGWLLDVMRYVDKIGKKEFRLDDIYAFEKDLSQLHPDNKHIKDKIRQQLQVLRDKGYLDFVERGTYQVR</sequence>
<dbReference type="Gene3D" id="1.10.10.10">
    <property type="entry name" value="Winged helix-like DNA-binding domain superfamily/Winged helix DNA-binding domain"/>
    <property type="match status" value="1"/>
</dbReference>
<dbReference type="CDD" id="cd22319">
    <property type="entry name" value="DpnI-like"/>
    <property type="match status" value="1"/>
</dbReference>
<evidence type="ECO:0000259" key="1">
    <source>
        <dbReference type="Pfam" id="PF17726"/>
    </source>
</evidence>
<dbReference type="InterPro" id="IPR036388">
    <property type="entry name" value="WH-like_DNA-bd_sf"/>
</dbReference>
<reference evidence="2 3" key="1">
    <citation type="journal article" date="2016" name="Nat. Commun.">
        <title>Thousands of microbial genomes shed light on interconnected biogeochemical processes in an aquifer system.</title>
        <authorList>
            <person name="Anantharaman K."/>
            <person name="Brown C.T."/>
            <person name="Hug L.A."/>
            <person name="Sharon I."/>
            <person name="Castelle C.J."/>
            <person name="Probst A.J."/>
            <person name="Thomas B.C."/>
            <person name="Singh A."/>
            <person name="Wilkins M.J."/>
            <person name="Karaoz U."/>
            <person name="Brodie E.L."/>
            <person name="Williams K.H."/>
            <person name="Hubbard S.S."/>
            <person name="Banfield J.F."/>
        </authorList>
    </citation>
    <scope>NUCLEOTIDE SEQUENCE [LARGE SCALE GENOMIC DNA]</scope>
</reference>
<dbReference type="GO" id="GO:0004519">
    <property type="term" value="F:endonuclease activity"/>
    <property type="evidence" value="ECO:0007669"/>
    <property type="project" value="UniProtKB-KW"/>
</dbReference>
<dbReference type="STRING" id="1797298.A2988_01210"/>
<evidence type="ECO:0000313" key="2">
    <source>
        <dbReference type="EMBL" id="OGD34086.1"/>
    </source>
</evidence>
<organism evidence="2 3">
    <name type="scientific">Candidatus Azambacteria bacterium RIFCSPLOWO2_01_FULL_46_25</name>
    <dbReference type="NCBI Taxonomy" id="1797298"/>
    <lineage>
        <taxon>Bacteria</taxon>
        <taxon>Candidatus Azamiibacteriota</taxon>
    </lineage>
</organism>
<dbReference type="Proteomes" id="UP000176650">
    <property type="component" value="Unassembled WGS sequence"/>
</dbReference>
<gene>
    <name evidence="2" type="ORF">A2988_01210</name>
</gene>
<dbReference type="EMBL" id="MEYS01000002">
    <property type="protein sequence ID" value="OGD34086.1"/>
    <property type="molecule type" value="Genomic_DNA"/>
</dbReference>
<protein>
    <submittedName>
        <fullName evidence="2">Restriction endonuclease</fullName>
    </submittedName>
</protein>
<proteinExistence type="predicted"/>
<keyword evidence="2" id="KW-0378">Hydrolase</keyword>
<keyword evidence="2" id="KW-0540">Nuclease</keyword>
<dbReference type="InterPro" id="IPR010324">
    <property type="entry name" value="DRP"/>
</dbReference>
<keyword evidence="2" id="KW-0255">Endonuclease</keyword>